<feature type="transmembrane region" description="Helical" evidence="1">
    <location>
        <begin position="20"/>
        <end position="42"/>
    </location>
</feature>
<keyword evidence="3" id="KW-1185">Reference proteome</keyword>
<evidence type="ECO:0000256" key="1">
    <source>
        <dbReference type="SAM" id="Phobius"/>
    </source>
</evidence>
<evidence type="ECO:0000313" key="2">
    <source>
        <dbReference type="EMBL" id="KAJ4846958.1"/>
    </source>
</evidence>
<comment type="caution">
    <text evidence="2">The sequence shown here is derived from an EMBL/GenBank/DDBJ whole genome shotgun (WGS) entry which is preliminary data.</text>
</comment>
<dbReference type="EMBL" id="JAKUCV010001305">
    <property type="protein sequence ID" value="KAJ4846958.1"/>
    <property type="molecule type" value="Genomic_DNA"/>
</dbReference>
<evidence type="ECO:0000313" key="3">
    <source>
        <dbReference type="Proteomes" id="UP001141552"/>
    </source>
</evidence>
<keyword evidence="1" id="KW-1133">Transmembrane helix</keyword>
<accession>A0A9Q0JM98</accession>
<sequence length="93" mass="10610">MPTLQVKTKHNFLPFRCPGLWAYQTSGLLPFSSFSAAMCIILSSSMHMICLNCLVFHCHFLFVGVCIYSKYLNTCIYFLIISIMVFLFLSPPT</sequence>
<proteinExistence type="predicted"/>
<feature type="transmembrane region" description="Helical" evidence="1">
    <location>
        <begin position="71"/>
        <end position="89"/>
    </location>
</feature>
<dbReference type="AlphaFoldDB" id="A0A9Q0JM98"/>
<reference evidence="2" key="2">
    <citation type="journal article" date="2023" name="Plants (Basel)">
        <title>Annotation of the Turnera subulata (Passifloraceae) Draft Genome Reveals the S-Locus Evolved after the Divergence of Turneroideae from Passifloroideae in a Stepwise Manner.</title>
        <authorList>
            <person name="Henning P.M."/>
            <person name="Roalson E.H."/>
            <person name="Mir W."/>
            <person name="McCubbin A.G."/>
            <person name="Shore J.S."/>
        </authorList>
    </citation>
    <scope>NUCLEOTIDE SEQUENCE</scope>
    <source>
        <strain evidence="2">F60SS</strain>
    </source>
</reference>
<protein>
    <submittedName>
        <fullName evidence="2">Uncharacterized protein</fullName>
    </submittedName>
</protein>
<dbReference type="Proteomes" id="UP001141552">
    <property type="component" value="Unassembled WGS sequence"/>
</dbReference>
<keyword evidence="1" id="KW-0812">Transmembrane</keyword>
<reference evidence="2" key="1">
    <citation type="submission" date="2022-02" db="EMBL/GenBank/DDBJ databases">
        <authorList>
            <person name="Henning P.M."/>
            <person name="McCubbin A.G."/>
            <person name="Shore J.S."/>
        </authorList>
    </citation>
    <scope>NUCLEOTIDE SEQUENCE</scope>
    <source>
        <strain evidence="2">F60SS</strain>
        <tissue evidence="2">Leaves</tissue>
    </source>
</reference>
<name>A0A9Q0JM98_9ROSI</name>
<organism evidence="2 3">
    <name type="scientific">Turnera subulata</name>
    <dbReference type="NCBI Taxonomy" id="218843"/>
    <lineage>
        <taxon>Eukaryota</taxon>
        <taxon>Viridiplantae</taxon>
        <taxon>Streptophyta</taxon>
        <taxon>Embryophyta</taxon>
        <taxon>Tracheophyta</taxon>
        <taxon>Spermatophyta</taxon>
        <taxon>Magnoliopsida</taxon>
        <taxon>eudicotyledons</taxon>
        <taxon>Gunneridae</taxon>
        <taxon>Pentapetalae</taxon>
        <taxon>rosids</taxon>
        <taxon>fabids</taxon>
        <taxon>Malpighiales</taxon>
        <taxon>Passifloraceae</taxon>
        <taxon>Turnera</taxon>
    </lineage>
</organism>
<feature type="transmembrane region" description="Helical" evidence="1">
    <location>
        <begin position="49"/>
        <end position="65"/>
    </location>
</feature>
<gene>
    <name evidence="2" type="ORF">Tsubulata_049357</name>
</gene>
<keyword evidence="1" id="KW-0472">Membrane</keyword>